<name>A0A484XN82_9ENTR</name>
<dbReference type="Proteomes" id="UP000351155">
    <property type="component" value="Unassembled WGS sequence"/>
</dbReference>
<reference evidence="1 2" key="1">
    <citation type="submission" date="2019-03" db="EMBL/GenBank/DDBJ databases">
        <authorList>
            <consortium name="Pathogen Informatics"/>
        </authorList>
    </citation>
    <scope>NUCLEOTIDE SEQUENCE [LARGE SCALE GENOMIC DNA]</scope>
    <source>
        <strain evidence="1 2">NCTC12126</strain>
    </source>
</reference>
<dbReference type="AlphaFoldDB" id="A0A484XN82"/>
<evidence type="ECO:0000313" key="2">
    <source>
        <dbReference type="Proteomes" id="UP000351155"/>
    </source>
</evidence>
<evidence type="ECO:0000313" key="1">
    <source>
        <dbReference type="EMBL" id="VFS25214.1"/>
    </source>
</evidence>
<sequence>MYGLVDQEAVSMHVVGNDSLPLNAVCKIGREDGRFGFVLESWGPKDRNRDYNQALDLVIERLISFGVTRLKAYIASADLRENIPDIEDRKLHNEEFVFF</sequence>
<gene>
    <name evidence="1" type="ORF">NCTC12126_02217</name>
</gene>
<accession>A0A484XN82</accession>
<proteinExistence type="predicted"/>
<organism evidence="1 2">
    <name type="scientific">Enterobacter cancerogenus</name>
    <dbReference type="NCBI Taxonomy" id="69218"/>
    <lineage>
        <taxon>Bacteria</taxon>
        <taxon>Pseudomonadati</taxon>
        <taxon>Pseudomonadota</taxon>
        <taxon>Gammaproteobacteria</taxon>
        <taxon>Enterobacterales</taxon>
        <taxon>Enterobacteriaceae</taxon>
        <taxon>Enterobacter</taxon>
        <taxon>Enterobacter cloacae complex</taxon>
    </lineage>
</organism>
<dbReference type="EMBL" id="CAADIW010000018">
    <property type="protein sequence ID" value="VFS25214.1"/>
    <property type="molecule type" value="Genomic_DNA"/>
</dbReference>
<protein>
    <submittedName>
        <fullName evidence="1">Uncharacterized protein</fullName>
    </submittedName>
</protein>